<evidence type="ECO:0000313" key="3">
    <source>
        <dbReference type="EMBL" id="SPO24339.1"/>
    </source>
</evidence>
<feature type="region of interest" description="Disordered" evidence="1">
    <location>
        <begin position="212"/>
        <end position="231"/>
    </location>
</feature>
<evidence type="ECO:0000256" key="2">
    <source>
        <dbReference type="SAM" id="SignalP"/>
    </source>
</evidence>
<sequence length="1146" mass="125639">MVKLKHCFILLASALASANAAAIVKGVEHGQALQRRYANVQGEEGRDGSDLGFNHPGQKSEHTLAKRIHVDTVEELKSLIHDQNLKEMSQNYNTHGHCDGPDSETCNLNICELRTPGCRPFTNGQKVKYARQIDELTFKVLSTGKCNPNAEATKDICNGFGYCDLFNLNGHPQTDCPSLTTQKDYLELLSHLEWQDDSESFVYRKDLLLGSTKEDSSDHSHSGEADGHMTGHLSKRAVSMVESLLARDVVKPQPDGKEAPSAGADDNQSSLVKIGGTHQKRALPGTSDQDGRGHPEAPDQVPSGALDQLMVSMVSSSLASMEMIDQMSTFSANLYFQKKGVCQSGSQNCEDGLCSLGSPGCAPMSRTIKYKMKQMFKQMLNKLFDTGTCTPSPANATCNKAGYCPLSDEDGNEVQGCEEQSMDEITATLKKVQIAFDGISWSFQLPGETQHHFVHFEPITYPLNVYLNEVFGGPMPSQTTVAGKRPKRSIPAAQDAGNGDSSDGTIQTQHTDKFARVALDLANQQMARWTKTFGTCEPNSAACHGGFCKLGSSGCRPGPEEEDLQLLGAYASMFGRVLITGKCTPEPGNEAQCNSLGYCTMSISQNNGKEDPACQALAPWEQQHVLDLLQYNGEGVDIPEATDQTLVSSQTLASIQPSNPKRPGVGSKMKRDLHSVPTDKKGFEGYSAEEIQKIVDESAAAQSMEATEAFAKDYGVCEHKTSACNEKYCTLDTPGCRQCSTEDKEEVTRYYASLYERLLLAGKCQPSTPEGDDQCSKYGHCLVVLNGRYNPRCEKMSKDEHEAFFDEAQKMNDPKDLFPETAGSASSKASIQPSNPKRPGVGSKMKRHVTSRVGERVSADEGDALGPEVVDEPEYKPDEREIHEFMELCKRLSRDAEALEMVAESAGITDPDVIDGLREQFAYLAKHRDWAVEAIKRARESQMLAGSKPQAERFGQKGSEDEPESDDDDKHARGDKVNNGASAGSKWKRDMAGGPGERVPGYETVTFRPEDSQFVDYEPTKHEIRQFMRLCKQLSHDPAALKEIAHAAEIEDESMIEELREQFAYLAKHRGAAIETIKNAKEAQMIAESKLQTQHFGQKEGSDGDEDGKRDAGDKADDTDGHHDSWTRYNDLASPSSKGDHEAESK</sequence>
<feature type="region of interest" description="Disordered" evidence="1">
    <location>
        <begin position="40"/>
        <end position="62"/>
    </location>
</feature>
<feature type="region of interest" description="Disordered" evidence="1">
    <location>
        <begin position="650"/>
        <end position="681"/>
    </location>
</feature>
<feature type="region of interest" description="Disordered" evidence="1">
    <location>
        <begin position="477"/>
        <end position="507"/>
    </location>
</feature>
<keyword evidence="2" id="KW-0732">Signal</keyword>
<feature type="region of interest" description="Disordered" evidence="1">
    <location>
        <begin position="276"/>
        <end position="304"/>
    </location>
</feature>
<dbReference type="OrthoDB" id="10577763at2759"/>
<feature type="compositionally biased region" description="Polar residues" evidence="1">
    <location>
        <begin position="823"/>
        <end position="835"/>
    </location>
</feature>
<feature type="region of interest" description="Disordered" evidence="1">
    <location>
        <begin position="810"/>
        <end position="859"/>
    </location>
</feature>
<feature type="compositionally biased region" description="Basic and acidic residues" evidence="1">
    <location>
        <begin position="1097"/>
        <end position="1126"/>
    </location>
</feature>
<feature type="signal peptide" evidence="2">
    <location>
        <begin position="1"/>
        <end position="20"/>
    </location>
</feature>
<protein>
    <submittedName>
        <fullName evidence="3">Uncharacterized protein</fullName>
    </submittedName>
</protein>
<feature type="chain" id="PRO_5022701761" evidence="2">
    <location>
        <begin position="21"/>
        <end position="1146"/>
    </location>
</feature>
<keyword evidence="4" id="KW-1185">Reference proteome</keyword>
<feature type="region of interest" description="Disordered" evidence="1">
    <location>
        <begin position="941"/>
        <end position="1004"/>
    </location>
</feature>
<feature type="compositionally biased region" description="Basic and acidic residues" evidence="1">
    <location>
        <begin position="950"/>
        <end position="960"/>
    </location>
</feature>
<feature type="compositionally biased region" description="Basic and acidic residues" evidence="1">
    <location>
        <begin position="212"/>
        <end position="229"/>
    </location>
</feature>
<accession>A0A5C3E4G9</accession>
<organism evidence="3 4">
    <name type="scientific">Ustilago trichophora</name>
    <dbReference type="NCBI Taxonomy" id="86804"/>
    <lineage>
        <taxon>Eukaryota</taxon>
        <taxon>Fungi</taxon>
        <taxon>Dikarya</taxon>
        <taxon>Basidiomycota</taxon>
        <taxon>Ustilaginomycotina</taxon>
        <taxon>Ustilaginomycetes</taxon>
        <taxon>Ustilaginales</taxon>
        <taxon>Ustilaginaceae</taxon>
        <taxon>Ustilago</taxon>
    </lineage>
</organism>
<name>A0A5C3E4G9_9BASI</name>
<feature type="region of interest" description="Disordered" evidence="1">
    <location>
        <begin position="1090"/>
        <end position="1146"/>
    </location>
</feature>
<dbReference type="EMBL" id="OOIN01000007">
    <property type="protein sequence ID" value="SPO24339.1"/>
    <property type="molecule type" value="Genomic_DNA"/>
</dbReference>
<evidence type="ECO:0000313" key="4">
    <source>
        <dbReference type="Proteomes" id="UP000324022"/>
    </source>
</evidence>
<feature type="compositionally biased region" description="Polar residues" evidence="1">
    <location>
        <begin position="650"/>
        <end position="659"/>
    </location>
</feature>
<gene>
    <name evidence="3" type="ORF">UTRI_03607</name>
</gene>
<feature type="compositionally biased region" description="Basic and acidic residues" evidence="1">
    <location>
        <begin position="669"/>
        <end position="681"/>
    </location>
</feature>
<reference evidence="3 4" key="1">
    <citation type="submission" date="2018-03" db="EMBL/GenBank/DDBJ databases">
        <authorList>
            <person name="Guldener U."/>
        </authorList>
    </citation>
    <scope>NUCLEOTIDE SEQUENCE [LARGE SCALE GENOMIC DNA]</scope>
    <source>
        <strain evidence="3 4">NBRC100155</strain>
    </source>
</reference>
<dbReference type="Proteomes" id="UP000324022">
    <property type="component" value="Unassembled WGS sequence"/>
</dbReference>
<dbReference type="AlphaFoldDB" id="A0A5C3E4G9"/>
<proteinExistence type="predicted"/>
<evidence type="ECO:0000256" key="1">
    <source>
        <dbReference type="SAM" id="MobiDB-lite"/>
    </source>
</evidence>